<gene>
    <name evidence="2 4" type="ORF">BDZ99DRAFT_473554</name>
</gene>
<organism evidence="2">
    <name type="scientific">Mytilinidion resinicola</name>
    <dbReference type="NCBI Taxonomy" id="574789"/>
    <lineage>
        <taxon>Eukaryota</taxon>
        <taxon>Fungi</taxon>
        <taxon>Dikarya</taxon>
        <taxon>Ascomycota</taxon>
        <taxon>Pezizomycotina</taxon>
        <taxon>Dothideomycetes</taxon>
        <taxon>Pleosporomycetidae</taxon>
        <taxon>Mytilinidiales</taxon>
        <taxon>Mytilinidiaceae</taxon>
        <taxon>Mytilinidion</taxon>
    </lineage>
</organism>
<keyword evidence="3" id="KW-1185">Reference proteome</keyword>
<proteinExistence type="predicted"/>
<keyword evidence="1" id="KW-0732">Signal</keyword>
<reference evidence="4" key="3">
    <citation type="submission" date="2025-04" db="UniProtKB">
        <authorList>
            <consortium name="RefSeq"/>
        </authorList>
    </citation>
    <scope>IDENTIFICATION</scope>
    <source>
        <strain evidence="4">CBS 304.34</strain>
    </source>
</reference>
<dbReference type="GeneID" id="54462732"/>
<evidence type="ECO:0008006" key="5">
    <source>
        <dbReference type="Google" id="ProtNLM"/>
    </source>
</evidence>
<dbReference type="RefSeq" id="XP_033579741.1">
    <property type="nucleotide sequence ID" value="XM_033721839.1"/>
</dbReference>
<evidence type="ECO:0000256" key="1">
    <source>
        <dbReference type="SAM" id="SignalP"/>
    </source>
</evidence>
<dbReference type="EMBL" id="MU003696">
    <property type="protein sequence ID" value="KAF2812777.1"/>
    <property type="molecule type" value="Genomic_DNA"/>
</dbReference>
<accession>A0A6A6YXW6</accession>
<feature type="signal peptide" evidence="1">
    <location>
        <begin position="1"/>
        <end position="18"/>
    </location>
</feature>
<evidence type="ECO:0000313" key="4">
    <source>
        <dbReference type="RefSeq" id="XP_033579741.1"/>
    </source>
</evidence>
<dbReference type="Gene3D" id="3.40.50.1820">
    <property type="entry name" value="alpha/beta hydrolase"/>
    <property type="match status" value="1"/>
</dbReference>
<reference evidence="4" key="2">
    <citation type="submission" date="2020-04" db="EMBL/GenBank/DDBJ databases">
        <authorList>
            <consortium name="NCBI Genome Project"/>
        </authorList>
    </citation>
    <scope>NUCLEOTIDE SEQUENCE</scope>
    <source>
        <strain evidence="4">CBS 304.34</strain>
    </source>
</reference>
<evidence type="ECO:0000313" key="2">
    <source>
        <dbReference type="EMBL" id="KAF2812777.1"/>
    </source>
</evidence>
<name>A0A6A6YXW6_9PEZI</name>
<dbReference type="Proteomes" id="UP000504636">
    <property type="component" value="Unplaced"/>
</dbReference>
<sequence>MQFNQIIAALGTCLLISAAPTPSPVKYAARLEKRSVPASIDDFNELHRAAQLSAAAYAGCSKGAFDVTIVQQIDNSTTYTQGYIRYSTSIRESRWHCVDLHLVMIDFINDLNTTLVTPTLSGVNFPSGAQIIMGI</sequence>
<dbReference type="InterPro" id="IPR029058">
    <property type="entry name" value="AB_hydrolase_fold"/>
</dbReference>
<reference evidence="2 4" key="1">
    <citation type="journal article" date="2020" name="Stud. Mycol.">
        <title>101 Dothideomycetes genomes: a test case for predicting lifestyles and emergence of pathogens.</title>
        <authorList>
            <person name="Haridas S."/>
            <person name="Albert R."/>
            <person name="Binder M."/>
            <person name="Bloem J."/>
            <person name="Labutti K."/>
            <person name="Salamov A."/>
            <person name="Andreopoulos B."/>
            <person name="Baker S."/>
            <person name="Barry K."/>
            <person name="Bills G."/>
            <person name="Bluhm B."/>
            <person name="Cannon C."/>
            <person name="Castanera R."/>
            <person name="Culley D."/>
            <person name="Daum C."/>
            <person name="Ezra D."/>
            <person name="Gonzalez J."/>
            <person name="Henrissat B."/>
            <person name="Kuo A."/>
            <person name="Liang C."/>
            <person name="Lipzen A."/>
            <person name="Lutzoni F."/>
            <person name="Magnuson J."/>
            <person name="Mondo S."/>
            <person name="Nolan M."/>
            <person name="Ohm R."/>
            <person name="Pangilinan J."/>
            <person name="Park H.-J."/>
            <person name="Ramirez L."/>
            <person name="Alfaro M."/>
            <person name="Sun H."/>
            <person name="Tritt A."/>
            <person name="Yoshinaga Y."/>
            <person name="Zwiers L.-H."/>
            <person name="Turgeon B."/>
            <person name="Goodwin S."/>
            <person name="Spatafora J."/>
            <person name="Crous P."/>
            <person name="Grigoriev I."/>
        </authorList>
    </citation>
    <scope>NUCLEOTIDE SEQUENCE</scope>
    <source>
        <strain evidence="2 4">CBS 304.34</strain>
    </source>
</reference>
<protein>
    <recommendedName>
        <fullName evidence="5">Ecp2 effector protein domain-containing protein</fullName>
    </recommendedName>
</protein>
<dbReference type="AlphaFoldDB" id="A0A6A6YXW6"/>
<evidence type="ECO:0000313" key="3">
    <source>
        <dbReference type="Proteomes" id="UP000504636"/>
    </source>
</evidence>
<dbReference type="OrthoDB" id="426718at2759"/>
<feature type="chain" id="PRO_5044629471" description="Ecp2 effector protein domain-containing protein" evidence="1">
    <location>
        <begin position="19"/>
        <end position="135"/>
    </location>
</feature>